<gene>
    <name evidence="2" type="ORF">EQG66_09980</name>
</gene>
<dbReference type="EMBL" id="SBKP01000009">
    <property type="protein sequence ID" value="RXR28372.1"/>
    <property type="molecule type" value="Genomic_DNA"/>
</dbReference>
<keyword evidence="1" id="KW-0812">Transmembrane</keyword>
<sequence length="142" mass="15059">MDITDILRTLAALSAVLALLGAGLWMARRFGVVGGGSAGHGRVARLALAERIALDQKRSIALVRHGTAEHLILLAPEGNILLGDQREEIGEPMVIDLVACRALATTVPLPPAPSQPLLPALPAIRHRPTRIPRPDPFPARCA</sequence>
<feature type="transmembrane region" description="Helical" evidence="1">
    <location>
        <begin position="6"/>
        <end position="27"/>
    </location>
</feature>
<keyword evidence="1" id="KW-1133">Transmembrane helix</keyword>
<dbReference type="AlphaFoldDB" id="A0A4Q1KFZ7"/>
<dbReference type="OrthoDB" id="8456606at2"/>
<proteinExistence type="predicted"/>
<accession>A0A4Q1KFZ7</accession>
<name>A0A4Q1KFZ7_9SPHN</name>
<evidence type="ECO:0000256" key="1">
    <source>
        <dbReference type="SAM" id="Phobius"/>
    </source>
</evidence>
<dbReference type="Proteomes" id="UP000290958">
    <property type="component" value="Unassembled WGS sequence"/>
</dbReference>
<organism evidence="2 3">
    <name type="scientific">Sphingobium fluviale</name>
    <dbReference type="NCBI Taxonomy" id="2506423"/>
    <lineage>
        <taxon>Bacteria</taxon>
        <taxon>Pseudomonadati</taxon>
        <taxon>Pseudomonadota</taxon>
        <taxon>Alphaproteobacteria</taxon>
        <taxon>Sphingomonadales</taxon>
        <taxon>Sphingomonadaceae</taxon>
        <taxon>Sphingobium</taxon>
    </lineage>
</organism>
<keyword evidence="3" id="KW-1185">Reference proteome</keyword>
<protein>
    <recommendedName>
        <fullName evidence="4">Flagellar biogenesis protein</fullName>
    </recommendedName>
</protein>
<evidence type="ECO:0008006" key="4">
    <source>
        <dbReference type="Google" id="ProtNLM"/>
    </source>
</evidence>
<evidence type="ECO:0000313" key="2">
    <source>
        <dbReference type="EMBL" id="RXR28372.1"/>
    </source>
</evidence>
<reference evidence="3" key="1">
    <citation type="submission" date="2019-01" db="EMBL/GenBank/DDBJ databases">
        <title>Cytophagaceae bacterium strain CAR-16.</title>
        <authorList>
            <person name="Chen W.-M."/>
        </authorList>
    </citation>
    <scope>NUCLEOTIDE SEQUENCE [LARGE SCALE GENOMIC DNA]</scope>
    <source>
        <strain evidence="3">CHR27</strain>
    </source>
</reference>
<comment type="caution">
    <text evidence="2">The sequence shown here is derived from an EMBL/GenBank/DDBJ whole genome shotgun (WGS) entry which is preliminary data.</text>
</comment>
<dbReference type="RefSeq" id="WP_129404447.1">
    <property type="nucleotide sequence ID" value="NZ_SBKP01000009.1"/>
</dbReference>
<keyword evidence="1" id="KW-0472">Membrane</keyword>
<evidence type="ECO:0000313" key="3">
    <source>
        <dbReference type="Proteomes" id="UP000290958"/>
    </source>
</evidence>